<evidence type="ECO:0000313" key="4">
    <source>
        <dbReference type="EMBL" id="MEN2988494.1"/>
    </source>
</evidence>
<dbReference type="SUPFAM" id="SSF55729">
    <property type="entry name" value="Acyl-CoA N-acyltransferases (Nat)"/>
    <property type="match status" value="1"/>
</dbReference>
<evidence type="ECO:0000313" key="5">
    <source>
        <dbReference type="Proteomes" id="UP001413721"/>
    </source>
</evidence>
<accession>A0ABU9YI65</accession>
<dbReference type="RefSeq" id="WP_345934801.1">
    <property type="nucleotide sequence ID" value="NZ_JBBKTV010000008.1"/>
</dbReference>
<comment type="caution">
    <text evidence="4">The sequence shown here is derived from an EMBL/GenBank/DDBJ whole genome shotgun (WGS) entry which is preliminary data.</text>
</comment>
<dbReference type="Gene3D" id="3.40.630.30">
    <property type="match status" value="1"/>
</dbReference>
<dbReference type="PROSITE" id="PS51186">
    <property type="entry name" value="GNAT"/>
    <property type="match status" value="1"/>
</dbReference>
<reference evidence="4 5" key="1">
    <citation type="submission" date="2024-03" db="EMBL/GenBank/DDBJ databases">
        <title>High-quality draft genome sequencing of Tistrella sp. BH-R2-4.</title>
        <authorList>
            <person name="Dong C."/>
        </authorList>
    </citation>
    <scope>NUCLEOTIDE SEQUENCE [LARGE SCALE GENOMIC DNA]</scope>
    <source>
        <strain evidence="4 5">BH-R2-4</strain>
    </source>
</reference>
<keyword evidence="2" id="KW-0012">Acyltransferase</keyword>
<keyword evidence="5" id="KW-1185">Reference proteome</keyword>
<dbReference type="InterPro" id="IPR050832">
    <property type="entry name" value="Bact_Acetyltransf"/>
</dbReference>
<dbReference type="InterPro" id="IPR016181">
    <property type="entry name" value="Acyl_CoA_acyltransferase"/>
</dbReference>
<dbReference type="PANTHER" id="PTHR43877">
    <property type="entry name" value="AMINOALKYLPHOSPHONATE N-ACETYLTRANSFERASE-RELATED-RELATED"/>
    <property type="match status" value="1"/>
</dbReference>
<feature type="domain" description="N-acetyltransferase" evidence="3">
    <location>
        <begin position="28"/>
        <end position="174"/>
    </location>
</feature>
<dbReference type="EMBL" id="JBBKTW010000003">
    <property type="protein sequence ID" value="MEN2988494.1"/>
    <property type="molecule type" value="Genomic_DNA"/>
</dbReference>
<gene>
    <name evidence="4" type="ORF">WG926_09280</name>
</gene>
<keyword evidence="1" id="KW-0808">Transferase</keyword>
<name>A0ABU9YI65_9PROT</name>
<proteinExistence type="predicted"/>
<dbReference type="Pfam" id="PF00583">
    <property type="entry name" value="Acetyltransf_1"/>
    <property type="match status" value="1"/>
</dbReference>
<dbReference type="CDD" id="cd04301">
    <property type="entry name" value="NAT_SF"/>
    <property type="match status" value="1"/>
</dbReference>
<dbReference type="Proteomes" id="UP001413721">
    <property type="component" value="Unassembled WGS sequence"/>
</dbReference>
<sequence length="174" mass="18844">MTGRRVIFSWFGRNRAPDGPPRPQPHDLHLRIADGDPAAYLAAYRAVGAPHGWSRRLDLAPEALRTILARPGRRVILAEDGNGTVLGFVELDLAHGTPEAPAAEIVHFGLAPAAQGRGWGAFLLDHAIRHAFAAGCGSVVLHTDDTDHPRAFATYLKAGFHLLRVTTAEPDDWN</sequence>
<evidence type="ECO:0000256" key="2">
    <source>
        <dbReference type="ARBA" id="ARBA00023315"/>
    </source>
</evidence>
<evidence type="ECO:0000256" key="1">
    <source>
        <dbReference type="ARBA" id="ARBA00022679"/>
    </source>
</evidence>
<dbReference type="InterPro" id="IPR000182">
    <property type="entry name" value="GNAT_dom"/>
</dbReference>
<organism evidence="4 5">
    <name type="scientific">Tistrella arctica</name>
    <dbReference type="NCBI Taxonomy" id="3133430"/>
    <lineage>
        <taxon>Bacteria</taxon>
        <taxon>Pseudomonadati</taxon>
        <taxon>Pseudomonadota</taxon>
        <taxon>Alphaproteobacteria</taxon>
        <taxon>Geminicoccales</taxon>
        <taxon>Geminicoccaceae</taxon>
        <taxon>Tistrella</taxon>
    </lineage>
</organism>
<evidence type="ECO:0000259" key="3">
    <source>
        <dbReference type="PROSITE" id="PS51186"/>
    </source>
</evidence>
<protein>
    <submittedName>
        <fullName evidence="4">GNAT family N-acetyltransferase</fullName>
    </submittedName>
</protein>